<dbReference type="PATRIC" id="fig|28087.4.peg.3726"/>
<dbReference type="RefSeq" id="WP_164480592.1">
    <property type="nucleotide sequence ID" value="NZ_CAAAJE010000003.1"/>
</dbReference>
<gene>
    <name evidence="1" type="ORF">Lsai_3470</name>
</gene>
<dbReference type="eggNOG" id="ENOG5032H9A">
    <property type="taxonomic scope" value="Bacteria"/>
</dbReference>
<dbReference type="Proteomes" id="UP000054621">
    <property type="component" value="Unassembled WGS sequence"/>
</dbReference>
<sequence length="56" mass="6554">MKKIIQWLTVVLDDIVGVAEEKPNKRYMSVCEAQKKFDAGLISVREYNEVLKRTRI</sequence>
<proteinExistence type="predicted"/>
<comment type="caution">
    <text evidence="1">The sequence shown here is derived from an EMBL/GenBank/DDBJ whole genome shotgun (WGS) entry which is preliminary data.</text>
</comment>
<name>A0A0W0YCG0_9GAMM</name>
<evidence type="ECO:0000313" key="1">
    <source>
        <dbReference type="EMBL" id="KTD54648.1"/>
    </source>
</evidence>
<dbReference type="EMBL" id="LNYV01000037">
    <property type="protein sequence ID" value="KTD54648.1"/>
    <property type="molecule type" value="Genomic_DNA"/>
</dbReference>
<dbReference type="AlphaFoldDB" id="A0A0W0YCG0"/>
<organism evidence="1 2">
    <name type="scientific">Legionella sainthelensi</name>
    <dbReference type="NCBI Taxonomy" id="28087"/>
    <lineage>
        <taxon>Bacteria</taxon>
        <taxon>Pseudomonadati</taxon>
        <taxon>Pseudomonadota</taxon>
        <taxon>Gammaproteobacteria</taxon>
        <taxon>Legionellales</taxon>
        <taxon>Legionellaceae</taxon>
        <taxon>Legionella</taxon>
    </lineage>
</organism>
<protein>
    <submittedName>
        <fullName evidence="1">Uncharacterized protein</fullName>
    </submittedName>
</protein>
<reference evidence="1 2" key="1">
    <citation type="submission" date="2015-11" db="EMBL/GenBank/DDBJ databases">
        <title>Genomic analysis of 38 Legionella species identifies large and diverse effector repertoires.</title>
        <authorList>
            <person name="Burstein D."/>
            <person name="Amaro F."/>
            <person name="Zusman T."/>
            <person name="Lifshitz Z."/>
            <person name="Cohen O."/>
            <person name="Gilbert J.A."/>
            <person name="Pupko T."/>
            <person name="Shuman H.A."/>
            <person name="Segal G."/>
        </authorList>
    </citation>
    <scope>NUCLEOTIDE SEQUENCE [LARGE SCALE GENOMIC DNA]</scope>
    <source>
        <strain evidence="1 2">Mt.St.Helens-4</strain>
    </source>
</reference>
<dbReference type="STRING" id="28087.Lsai_3470"/>
<accession>A0A0W0YCG0</accession>
<evidence type="ECO:0000313" key="2">
    <source>
        <dbReference type="Proteomes" id="UP000054621"/>
    </source>
</evidence>